<reference evidence="1" key="2">
    <citation type="journal article" date="2021" name="PeerJ">
        <title>Extensive microbial diversity within the chicken gut microbiome revealed by metagenomics and culture.</title>
        <authorList>
            <person name="Gilroy R."/>
            <person name="Ravi A."/>
            <person name="Getino M."/>
            <person name="Pursley I."/>
            <person name="Horton D.L."/>
            <person name="Alikhan N.F."/>
            <person name="Baker D."/>
            <person name="Gharbi K."/>
            <person name="Hall N."/>
            <person name="Watson M."/>
            <person name="Adriaenssens E.M."/>
            <person name="Foster-Nyarko E."/>
            <person name="Jarju S."/>
            <person name="Secka A."/>
            <person name="Antonio M."/>
            <person name="Oren A."/>
            <person name="Chaudhuri R.R."/>
            <person name="La Ragione R."/>
            <person name="Hildebrand F."/>
            <person name="Pallen M.J."/>
        </authorList>
    </citation>
    <scope>NUCLEOTIDE SEQUENCE</scope>
    <source>
        <strain evidence="1">CHK190-19873</strain>
    </source>
</reference>
<organism evidence="1 2">
    <name type="scientific">Candidatus Limivivens intestinipullorum</name>
    <dbReference type="NCBI Taxonomy" id="2840858"/>
    <lineage>
        <taxon>Bacteria</taxon>
        <taxon>Bacillati</taxon>
        <taxon>Bacillota</taxon>
        <taxon>Clostridia</taxon>
        <taxon>Lachnospirales</taxon>
        <taxon>Lachnospiraceae</taxon>
        <taxon>Lachnospiraceae incertae sedis</taxon>
        <taxon>Candidatus Limivivens</taxon>
    </lineage>
</organism>
<evidence type="ECO:0000313" key="2">
    <source>
        <dbReference type="Proteomes" id="UP000823935"/>
    </source>
</evidence>
<comment type="caution">
    <text evidence="1">The sequence shown here is derived from an EMBL/GenBank/DDBJ whole genome shotgun (WGS) entry which is preliminary data.</text>
</comment>
<dbReference type="AlphaFoldDB" id="A0A9D1ES19"/>
<dbReference type="Proteomes" id="UP000823935">
    <property type="component" value="Unassembled WGS sequence"/>
</dbReference>
<gene>
    <name evidence="1" type="ORF">IAB44_05185</name>
</gene>
<reference evidence="1" key="1">
    <citation type="submission" date="2020-10" db="EMBL/GenBank/DDBJ databases">
        <authorList>
            <person name="Gilroy R."/>
        </authorList>
    </citation>
    <scope>NUCLEOTIDE SEQUENCE</scope>
    <source>
        <strain evidence="1">CHK190-19873</strain>
    </source>
</reference>
<evidence type="ECO:0000313" key="1">
    <source>
        <dbReference type="EMBL" id="HIS30930.1"/>
    </source>
</evidence>
<accession>A0A9D1ES19</accession>
<name>A0A9D1ES19_9FIRM</name>
<protein>
    <submittedName>
        <fullName evidence="1">Uncharacterized protein</fullName>
    </submittedName>
</protein>
<sequence length="96" mass="10494">MRNICIYKGPAYPIQPLVAELKHRDIPCKIKTKMALRSVFDVSGSVLGGEIDFQGGAQSDYAGPPEDIRLLVPEEHAKTARQLMNELIGDSASLGR</sequence>
<dbReference type="EMBL" id="DVIQ01000025">
    <property type="protein sequence ID" value="HIS30930.1"/>
    <property type="molecule type" value="Genomic_DNA"/>
</dbReference>
<proteinExistence type="predicted"/>